<dbReference type="Gene3D" id="3.60.10.10">
    <property type="entry name" value="Endonuclease/exonuclease/phosphatase"/>
    <property type="match status" value="1"/>
</dbReference>
<dbReference type="Proteomes" id="UP000185557">
    <property type="component" value="Unassembled WGS sequence"/>
</dbReference>
<dbReference type="RefSeq" id="WP_073607659.1">
    <property type="nucleotide sequence ID" value="NZ_MRCG01000003.1"/>
</dbReference>
<sequence length="245" mass="27010">MKIATWNLERALPDSGRAERQQQWLSRIAADIWILTETHLGIAPGADYYSVASGLPDRPGADGERWVQIWVKAGTLTPLETSDEARTAAALLTLPDGQQWVLYGTVLPWLGSSWRTQSASKGQAFAAALAVQQADWQKLRTIYPMAALLVAGDFNQDLNTLHYYGSRQNKQTLRQALADVGLDCLTAGENDPVHQLICGQHSNIDHICLSQNLPGQFQSSFAWPPRLEDLRGLSDHFGVGIDIHV</sequence>
<comment type="caution">
    <text evidence="1">The sequence shown here is derived from an EMBL/GenBank/DDBJ whole genome shotgun (WGS) entry which is preliminary data.</text>
</comment>
<evidence type="ECO:0008006" key="3">
    <source>
        <dbReference type="Google" id="ProtNLM"/>
    </source>
</evidence>
<dbReference type="OrthoDB" id="572278at2"/>
<dbReference type="AlphaFoldDB" id="A0A1U7J8G0"/>
<dbReference type="EMBL" id="MRCG01000003">
    <property type="protein sequence ID" value="OKH49551.1"/>
    <property type="molecule type" value="Genomic_DNA"/>
</dbReference>
<evidence type="ECO:0000313" key="1">
    <source>
        <dbReference type="EMBL" id="OKH49551.1"/>
    </source>
</evidence>
<protein>
    <recommendedName>
        <fullName evidence="3">Endonuclease/exonuclease/phosphatase domain-containing protein</fullName>
    </recommendedName>
</protein>
<dbReference type="STRING" id="549789.NIES30_06835"/>
<dbReference type="InterPro" id="IPR036691">
    <property type="entry name" value="Endo/exonu/phosph_ase_sf"/>
</dbReference>
<evidence type="ECO:0000313" key="2">
    <source>
        <dbReference type="Proteomes" id="UP000185557"/>
    </source>
</evidence>
<name>A0A1U7J8G0_9CYAN</name>
<dbReference type="SUPFAM" id="SSF56219">
    <property type="entry name" value="DNase I-like"/>
    <property type="match status" value="1"/>
</dbReference>
<proteinExistence type="predicted"/>
<gene>
    <name evidence="1" type="ORF">NIES30_06835</name>
</gene>
<organism evidence="1 2">
    <name type="scientific">Phormidium tenue NIES-30</name>
    <dbReference type="NCBI Taxonomy" id="549789"/>
    <lineage>
        <taxon>Bacteria</taxon>
        <taxon>Bacillati</taxon>
        <taxon>Cyanobacteriota</taxon>
        <taxon>Cyanophyceae</taxon>
        <taxon>Oscillatoriophycideae</taxon>
        <taxon>Oscillatoriales</taxon>
        <taxon>Oscillatoriaceae</taxon>
        <taxon>Phormidium</taxon>
    </lineage>
</organism>
<accession>A0A1U7J8G0</accession>
<reference evidence="1 2" key="1">
    <citation type="submission" date="2016-11" db="EMBL/GenBank/DDBJ databases">
        <title>Draft Genome Sequences of Nine Cyanobacterial Strains from Diverse Habitats.</title>
        <authorList>
            <person name="Zhu T."/>
            <person name="Hou S."/>
            <person name="Lu X."/>
            <person name="Hess W.R."/>
        </authorList>
    </citation>
    <scope>NUCLEOTIDE SEQUENCE [LARGE SCALE GENOMIC DNA]</scope>
    <source>
        <strain evidence="1 2">NIES-30</strain>
    </source>
</reference>
<keyword evidence="2" id="KW-1185">Reference proteome</keyword>